<evidence type="ECO:0000313" key="4">
    <source>
        <dbReference type="Proteomes" id="UP000185696"/>
    </source>
</evidence>
<organism evidence="3 4">
    <name type="scientific">Actinophytocola xinjiangensis</name>
    <dbReference type="NCBI Taxonomy" id="485602"/>
    <lineage>
        <taxon>Bacteria</taxon>
        <taxon>Bacillati</taxon>
        <taxon>Actinomycetota</taxon>
        <taxon>Actinomycetes</taxon>
        <taxon>Pseudonocardiales</taxon>
        <taxon>Pseudonocardiaceae</taxon>
    </lineage>
</organism>
<dbReference type="AlphaFoldDB" id="A0A7Z0WK10"/>
<dbReference type="InterPro" id="IPR050570">
    <property type="entry name" value="Cell_wall_metabolism_enzyme"/>
</dbReference>
<dbReference type="InterPro" id="IPR016047">
    <property type="entry name" value="M23ase_b-sheet_dom"/>
</dbReference>
<dbReference type="SUPFAM" id="SSF51261">
    <property type="entry name" value="Duplicated hybrid motif"/>
    <property type="match status" value="1"/>
</dbReference>
<keyword evidence="1" id="KW-0732">Signal</keyword>
<protein>
    <submittedName>
        <fullName evidence="3">Peptidase</fullName>
    </submittedName>
</protein>
<feature type="domain" description="M23ase beta-sheet core" evidence="2">
    <location>
        <begin position="33"/>
        <end position="126"/>
    </location>
</feature>
<name>A0A7Z0WK10_9PSEU</name>
<dbReference type="Proteomes" id="UP000185696">
    <property type="component" value="Unassembled WGS sequence"/>
</dbReference>
<proteinExistence type="predicted"/>
<dbReference type="EMBL" id="MSIF01000012">
    <property type="protein sequence ID" value="OLF08529.1"/>
    <property type="molecule type" value="Genomic_DNA"/>
</dbReference>
<accession>A0A7Z0WK10</accession>
<reference evidence="3 4" key="1">
    <citation type="submission" date="2016-12" db="EMBL/GenBank/DDBJ databases">
        <title>The draft genome sequence of Actinophytocola xinjiangensis.</title>
        <authorList>
            <person name="Wang W."/>
            <person name="Yuan L."/>
        </authorList>
    </citation>
    <scope>NUCLEOTIDE SEQUENCE [LARGE SCALE GENOMIC DNA]</scope>
    <source>
        <strain evidence="3 4">CGMCC 4.4663</strain>
    </source>
</reference>
<dbReference type="Gene3D" id="2.70.70.10">
    <property type="entry name" value="Glucose Permease (Domain IIA)"/>
    <property type="match status" value="1"/>
</dbReference>
<dbReference type="InterPro" id="IPR011055">
    <property type="entry name" value="Dup_hybrid_motif"/>
</dbReference>
<gene>
    <name evidence="3" type="ORF">BLA60_23895</name>
</gene>
<dbReference type="PANTHER" id="PTHR21666">
    <property type="entry name" value="PEPTIDASE-RELATED"/>
    <property type="match status" value="1"/>
</dbReference>
<dbReference type="GO" id="GO:0004222">
    <property type="term" value="F:metalloendopeptidase activity"/>
    <property type="evidence" value="ECO:0007669"/>
    <property type="project" value="TreeGrafter"/>
</dbReference>
<sequence length="149" mass="15524">MPGTPLGWFAWPLAPPHPVLRPFEPPATPYGPGHRGVDLGGATGDQVVAAAGGVVVFAGQLAGRGVVSVDHPGGLRTTYEPIGPSVEPGQHVAAGEVLGVLRPGHCRTVPACLHWGVRKGGEYLDPLTLVPPAGGRVRLLPWKEDHEPR</sequence>
<comment type="caution">
    <text evidence="3">The sequence shown here is derived from an EMBL/GenBank/DDBJ whole genome shotgun (WGS) entry which is preliminary data.</text>
</comment>
<evidence type="ECO:0000313" key="3">
    <source>
        <dbReference type="EMBL" id="OLF08529.1"/>
    </source>
</evidence>
<dbReference type="Pfam" id="PF01551">
    <property type="entry name" value="Peptidase_M23"/>
    <property type="match status" value="1"/>
</dbReference>
<dbReference type="PANTHER" id="PTHR21666:SF289">
    <property type="entry name" value="L-ALA--D-GLU ENDOPEPTIDASE"/>
    <property type="match status" value="1"/>
</dbReference>
<keyword evidence="4" id="KW-1185">Reference proteome</keyword>
<evidence type="ECO:0000259" key="2">
    <source>
        <dbReference type="Pfam" id="PF01551"/>
    </source>
</evidence>
<evidence type="ECO:0000256" key="1">
    <source>
        <dbReference type="ARBA" id="ARBA00022729"/>
    </source>
</evidence>